<dbReference type="AlphaFoldDB" id="A0A9N8YPI4"/>
<comment type="caution">
    <text evidence="1">The sequence shown here is derived from an EMBL/GenBank/DDBJ whole genome shotgun (WGS) entry which is preliminary data.</text>
</comment>
<dbReference type="Proteomes" id="UP000789375">
    <property type="component" value="Unassembled WGS sequence"/>
</dbReference>
<evidence type="ECO:0000313" key="1">
    <source>
        <dbReference type="EMBL" id="CAG8438069.1"/>
    </source>
</evidence>
<evidence type="ECO:0000313" key="2">
    <source>
        <dbReference type="Proteomes" id="UP000789375"/>
    </source>
</evidence>
<dbReference type="EMBL" id="CAJVPP010000056">
    <property type="protein sequence ID" value="CAG8438069.1"/>
    <property type="molecule type" value="Genomic_DNA"/>
</dbReference>
<keyword evidence="2" id="KW-1185">Reference proteome</keyword>
<proteinExistence type="predicted"/>
<organism evidence="1 2">
    <name type="scientific">Funneliformis mosseae</name>
    <name type="common">Endomycorrhizal fungus</name>
    <name type="synonym">Glomus mosseae</name>
    <dbReference type="NCBI Taxonomy" id="27381"/>
    <lineage>
        <taxon>Eukaryota</taxon>
        <taxon>Fungi</taxon>
        <taxon>Fungi incertae sedis</taxon>
        <taxon>Mucoromycota</taxon>
        <taxon>Glomeromycotina</taxon>
        <taxon>Glomeromycetes</taxon>
        <taxon>Glomerales</taxon>
        <taxon>Glomeraceae</taxon>
        <taxon>Funneliformis</taxon>
    </lineage>
</organism>
<reference evidence="1" key="1">
    <citation type="submission" date="2021-06" db="EMBL/GenBank/DDBJ databases">
        <authorList>
            <person name="Kallberg Y."/>
            <person name="Tangrot J."/>
            <person name="Rosling A."/>
        </authorList>
    </citation>
    <scope>NUCLEOTIDE SEQUENCE</scope>
    <source>
        <strain evidence="1">87-6 pot B 2015</strain>
    </source>
</reference>
<accession>A0A9N8YPI4</accession>
<protein>
    <submittedName>
        <fullName evidence="1">2015_t:CDS:1</fullName>
    </submittedName>
</protein>
<sequence length="48" mass="5540">MNKGTYVNNVVIFAIHATLFDNSFGEHAFITIFEYQSIASSDRRSDRR</sequence>
<name>A0A9N8YPI4_FUNMO</name>
<gene>
    <name evidence="1" type="ORF">FMOSSE_LOCUS573</name>
</gene>